<evidence type="ECO:0000313" key="2">
    <source>
        <dbReference type="EMBL" id="KAG5965887.1"/>
    </source>
</evidence>
<accession>A0A9P7MUK8</accession>
<dbReference type="AlphaFoldDB" id="A0A9P7MUK8"/>
<feature type="region of interest" description="Disordered" evidence="1">
    <location>
        <begin position="552"/>
        <end position="584"/>
    </location>
</feature>
<organism evidence="3 5">
    <name type="scientific">Claviceps arundinis</name>
    <dbReference type="NCBI Taxonomy" id="1623583"/>
    <lineage>
        <taxon>Eukaryota</taxon>
        <taxon>Fungi</taxon>
        <taxon>Dikarya</taxon>
        <taxon>Ascomycota</taxon>
        <taxon>Pezizomycotina</taxon>
        <taxon>Sordariomycetes</taxon>
        <taxon>Hypocreomycetidae</taxon>
        <taxon>Hypocreales</taxon>
        <taxon>Clavicipitaceae</taxon>
        <taxon>Claviceps</taxon>
    </lineage>
</organism>
<feature type="region of interest" description="Disordered" evidence="1">
    <location>
        <begin position="1"/>
        <end position="77"/>
    </location>
</feature>
<dbReference type="OrthoDB" id="5143322at2759"/>
<dbReference type="Proteomes" id="UP000784919">
    <property type="component" value="Unassembled WGS sequence"/>
</dbReference>
<evidence type="ECO:0000313" key="4">
    <source>
        <dbReference type="Proteomes" id="UP000742024"/>
    </source>
</evidence>
<dbReference type="EMBL" id="SRPS01000060">
    <property type="protein sequence ID" value="KAG5971289.1"/>
    <property type="molecule type" value="Genomic_DNA"/>
</dbReference>
<name>A0A9P7MUK8_9HYPO</name>
<evidence type="ECO:0000256" key="1">
    <source>
        <dbReference type="SAM" id="MobiDB-lite"/>
    </source>
</evidence>
<gene>
    <name evidence="3" type="ORF">E4U56_006928</name>
    <name evidence="2" type="ORF">E4U57_003471</name>
</gene>
<sequence>MEAADLQMACMADLGRQRQDELPLSEREGKRPSYEPSRRNGTSHYPPSLKKGLEDKWKVNIQDDESAEMQGLDLGDSRPWAMTTEKHVSKHHADTAPRSAWRELQGRNMSKPAFQAKKVPFKKPGRLAPPAGKAVLLPPAAQQPRKIPKTRPERLSKLNTGQPSMLENSRPDWKLENAAVSAPATTLPARPEKLLSEQVVYEEKCQWLDLESKRPSYFVTCTLKICHSGKAFLVFSASKKEDRAHNVLEVSAPDVQDDSCRLFTREMGSMKPFLLQFSNASDAKKFGLYLETLQKAAAAVLVAPAKSGYYSANSEGPSILRLPLPITEGMSKPNATKSEDATKLDNATKLQITSEGAVTKPADEESSLTAYEQEKQVQAIDDVAESLFDLIEKMIPLAAAAGLNIAEDAILNMRETAIESWLTRGSLMSETSEMKPELLELLCILVRIKYKAESRKHSARPKPPVLLPPLKMESIRSDAKRIQYSIPEIQALCSRGTTTSGWLGTSTVTPRRTQAVGHCSPTVPVEVVSKHNAWIHGDSALQCPDATVAKRPIAGEELTTKAPNQEGIPPPRSSSCIDGLGTSR</sequence>
<evidence type="ECO:0000313" key="5">
    <source>
        <dbReference type="Proteomes" id="UP000784919"/>
    </source>
</evidence>
<evidence type="ECO:0000313" key="3">
    <source>
        <dbReference type="EMBL" id="KAG5971289.1"/>
    </source>
</evidence>
<comment type="caution">
    <text evidence="3">The sequence shown here is derived from an EMBL/GenBank/DDBJ whole genome shotgun (WGS) entry which is preliminary data.</text>
</comment>
<protein>
    <submittedName>
        <fullName evidence="3">Uncharacterized protein</fullName>
    </submittedName>
</protein>
<feature type="compositionally biased region" description="Polar residues" evidence="1">
    <location>
        <begin position="157"/>
        <end position="167"/>
    </location>
</feature>
<proteinExistence type="predicted"/>
<feature type="compositionally biased region" description="Basic and acidic residues" evidence="1">
    <location>
        <begin position="15"/>
        <end position="38"/>
    </location>
</feature>
<dbReference type="EMBL" id="SRPR01000026">
    <property type="protein sequence ID" value="KAG5965887.1"/>
    <property type="molecule type" value="Genomic_DNA"/>
</dbReference>
<keyword evidence="4" id="KW-1185">Reference proteome</keyword>
<feature type="region of interest" description="Disordered" evidence="1">
    <location>
        <begin position="140"/>
        <end position="169"/>
    </location>
</feature>
<dbReference type="Proteomes" id="UP000742024">
    <property type="component" value="Unassembled WGS sequence"/>
</dbReference>
<reference evidence="3 4" key="1">
    <citation type="journal article" date="2020" name="bioRxiv">
        <title>Whole genome comparisons of ergot fungi reveals the divergence and evolution of species within the genus Claviceps are the result of varying mechanisms driving genome evolution and host range expansion.</title>
        <authorList>
            <person name="Wyka S.A."/>
            <person name="Mondo S.J."/>
            <person name="Liu M."/>
            <person name="Dettman J."/>
            <person name="Nalam V."/>
            <person name="Broders K.D."/>
        </authorList>
    </citation>
    <scope>NUCLEOTIDE SEQUENCE</scope>
    <source>
        <strain evidence="3">CCC 1102</strain>
        <strain evidence="2 4">LM583</strain>
    </source>
</reference>